<evidence type="ECO:0000256" key="1">
    <source>
        <dbReference type="SAM" id="MobiDB-lite"/>
    </source>
</evidence>
<feature type="transmembrane region" description="Helical" evidence="2">
    <location>
        <begin position="101"/>
        <end position="118"/>
    </location>
</feature>
<protein>
    <submittedName>
        <fullName evidence="3">Uncharacterized protein</fullName>
    </submittedName>
</protein>
<evidence type="ECO:0000313" key="3">
    <source>
        <dbReference type="EMBL" id="WCZ33012.1"/>
    </source>
</evidence>
<dbReference type="EMBL" id="CP063189">
    <property type="protein sequence ID" value="WCZ33012.1"/>
    <property type="molecule type" value="Genomic_DNA"/>
</dbReference>
<name>A0ABY7UAX8_9CORY</name>
<keyword evidence="2" id="KW-0812">Transmembrane</keyword>
<accession>A0ABY7UAX8</accession>
<keyword evidence="2" id="KW-0472">Membrane</keyword>
<keyword evidence="4" id="KW-1185">Reference proteome</keyword>
<keyword evidence="2" id="KW-1133">Transmembrane helix</keyword>
<organism evidence="3 4">
    <name type="scientific">Corynebacterium massiliense DSM 45435</name>
    <dbReference type="NCBI Taxonomy" id="1121364"/>
    <lineage>
        <taxon>Bacteria</taxon>
        <taxon>Bacillati</taxon>
        <taxon>Actinomycetota</taxon>
        <taxon>Actinomycetes</taxon>
        <taxon>Mycobacteriales</taxon>
        <taxon>Corynebacteriaceae</taxon>
        <taxon>Corynebacterium</taxon>
    </lineage>
</organism>
<feature type="region of interest" description="Disordered" evidence="1">
    <location>
        <begin position="1"/>
        <end position="22"/>
    </location>
</feature>
<proteinExistence type="predicted"/>
<feature type="compositionally biased region" description="Basic and acidic residues" evidence="1">
    <location>
        <begin position="1"/>
        <end position="20"/>
    </location>
</feature>
<dbReference type="Proteomes" id="UP001220064">
    <property type="component" value="Chromosome"/>
</dbReference>
<feature type="transmembrane region" description="Helical" evidence="2">
    <location>
        <begin position="53"/>
        <end position="80"/>
    </location>
</feature>
<sequence length="273" mass="29875">MEKPEPQHETRPDVRSDKHGGVSARAAYSVSDWRQRNQLSWQEFLWFTVPAGFAFPALFSGAWVLAGICTVLTVLGFTVYHRKTAHKGHVASATDMRKGDYPNVAYAAVFAPLIISPLSNFLDHATAHLTDSMTLPAAAGPVVGGVTNAAAFTFAAWVTYRKAYTIPRRRVARVLAAGSLEGVTTERIEAVEQHQRLINALVATGCGPGVELNPKQLARLMELDVKDLKEPLLSLRKEGIVTLQGAGLFDDPTKWQVAITEDGIRCIDTARRR</sequence>
<feature type="transmembrane region" description="Helical" evidence="2">
    <location>
        <begin position="138"/>
        <end position="160"/>
    </location>
</feature>
<evidence type="ECO:0000256" key="2">
    <source>
        <dbReference type="SAM" id="Phobius"/>
    </source>
</evidence>
<gene>
    <name evidence="3" type="ORF">CMASS_07910</name>
</gene>
<evidence type="ECO:0000313" key="4">
    <source>
        <dbReference type="Proteomes" id="UP001220064"/>
    </source>
</evidence>
<reference evidence="3 4" key="1">
    <citation type="submission" date="2020-10" db="EMBL/GenBank/DDBJ databases">
        <title>Complete genome sequence of Corynebacterium massiliense DSM 45435, type strain of Corynebacterium massiliense.</title>
        <authorList>
            <person name="Busche T."/>
            <person name="Kalinowski J."/>
            <person name="Ruckert C."/>
        </authorList>
    </citation>
    <scope>NUCLEOTIDE SEQUENCE [LARGE SCALE GENOMIC DNA]</scope>
    <source>
        <strain evidence="3 4">DSM 45435</strain>
    </source>
</reference>